<reference evidence="2" key="1">
    <citation type="journal article" date="2019" name="Int. J. Syst. Evol. Microbiol.">
        <title>The Global Catalogue of Microorganisms (GCM) 10K type strain sequencing project: providing services to taxonomists for standard genome sequencing and annotation.</title>
        <authorList>
            <consortium name="The Broad Institute Genomics Platform"/>
            <consortium name="The Broad Institute Genome Sequencing Center for Infectious Disease"/>
            <person name="Wu L."/>
            <person name="Ma J."/>
        </authorList>
    </citation>
    <scope>NUCLEOTIDE SEQUENCE [LARGE SCALE GENOMIC DNA]</scope>
    <source>
        <strain evidence="2">CGMCC 4.1799</strain>
    </source>
</reference>
<evidence type="ECO:0000313" key="1">
    <source>
        <dbReference type="EMBL" id="MFC5544269.1"/>
    </source>
</evidence>
<protein>
    <submittedName>
        <fullName evidence="1">Uncharacterized protein</fullName>
    </submittedName>
</protein>
<dbReference type="Proteomes" id="UP001596055">
    <property type="component" value="Unassembled WGS sequence"/>
</dbReference>
<name>A0ABW0RJ84_9GAMM</name>
<gene>
    <name evidence="1" type="ORF">ACFPQA_04360</name>
</gene>
<dbReference type="RefSeq" id="WP_248154908.1">
    <property type="nucleotide sequence ID" value="NZ_JAKZAJ010000001.1"/>
</dbReference>
<proteinExistence type="predicted"/>
<keyword evidence="2" id="KW-1185">Reference proteome</keyword>
<evidence type="ECO:0000313" key="2">
    <source>
        <dbReference type="Proteomes" id="UP001596055"/>
    </source>
</evidence>
<organism evidence="1 2">
    <name type="scientific">Marinobacter koreensis</name>
    <dbReference type="NCBI Taxonomy" id="335974"/>
    <lineage>
        <taxon>Bacteria</taxon>
        <taxon>Pseudomonadati</taxon>
        <taxon>Pseudomonadota</taxon>
        <taxon>Gammaproteobacteria</taxon>
        <taxon>Pseudomonadales</taxon>
        <taxon>Marinobacteraceae</taxon>
        <taxon>Marinobacter</taxon>
    </lineage>
</organism>
<dbReference type="EMBL" id="JBHSNL010000001">
    <property type="protein sequence ID" value="MFC5544269.1"/>
    <property type="molecule type" value="Genomic_DNA"/>
</dbReference>
<sequence>MTKATQPLNIEQMTEWLYGRAEEIFLLCCIINRRGLAHAFCDLSGHAEMLDSHIQPIDASYQTGNFTPPIAKLRLFLRIDDDFSEETQQRQYLELQEELDTYVSYLDYLIERNEPVTIESQEHAA</sequence>
<accession>A0ABW0RJ84</accession>
<comment type="caution">
    <text evidence="1">The sequence shown here is derived from an EMBL/GenBank/DDBJ whole genome shotgun (WGS) entry which is preliminary data.</text>
</comment>